<name>A0ACB7X532_9ERIC</name>
<keyword evidence="2" id="KW-1185">Reference proteome</keyword>
<accession>A0ACB7X532</accession>
<gene>
    <name evidence="1" type="ORF">Vadar_030151</name>
</gene>
<proteinExistence type="predicted"/>
<dbReference type="EMBL" id="CM037152">
    <property type="protein sequence ID" value="KAH7835818.1"/>
    <property type="molecule type" value="Genomic_DNA"/>
</dbReference>
<organism evidence="1 2">
    <name type="scientific">Vaccinium darrowii</name>
    <dbReference type="NCBI Taxonomy" id="229202"/>
    <lineage>
        <taxon>Eukaryota</taxon>
        <taxon>Viridiplantae</taxon>
        <taxon>Streptophyta</taxon>
        <taxon>Embryophyta</taxon>
        <taxon>Tracheophyta</taxon>
        <taxon>Spermatophyta</taxon>
        <taxon>Magnoliopsida</taxon>
        <taxon>eudicotyledons</taxon>
        <taxon>Gunneridae</taxon>
        <taxon>Pentapetalae</taxon>
        <taxon>asterids</taxon>
        <taxon>Ericales</taxon>
        <taxon>Ericaceae</taxon>
        <taxon>Vaccinioideae</taxon>
        <taxon>Vaccinieae</taxon>
        <taxon>Vaccinium</taxon>
    </lineage>
</organism>
<dbReference type="Proteomes" id="UP000828048">
    <property type="component" value="Chromosome 2"/>
</dbReference>
<comment type="caution">
    <text evidence="1">The sequence shown here is derived from an EMBL/GenBank/DDBJ whole genome shotgun (WGS) entry which is preliminary data.</text>
</comment>
<evidence type="ECO:0000313" key="2">
    <source>
        <dbReference type="Proteomes" id="UP000828048"/>
    </source>
</evidence>
<evidence type="ECO:0000313" key="1">
    <source>
        <dbReference type="EMBL" id="KAH7835818.1"/>
    </source>
</evidence>
<sequence>MEYLKVAEGRGSPKREHRMSRTGRNQKATRSNFLESVAKIKSGRVVSNTDEHDGGMMRVKIVVKKQDLKQMLEVIRAGKNNNIAAQSSVSPTPSSSSLCLEQRLDLMRRRQQWRANQAKGSRRSCWRPALHSIPEEGLTTIGYFQHALEVYYRVQCEGIRADNFPYPFVIKACAGLFSLVEAQKVHAKLIKVGVDSDIYIANALVAMYTELGLIELERVFEELPVRDLVSWYSMIRGGVISWNAIIMAYAIYRFGANSIKLFSEMKEEGIKPKASISVSQLLSWSTSGIIDEGWEYFSSMEKDYGIYPGIEHYGCMVDIRDRSRNLDLAKHFIGEVPSVPTARIRGSLLAVSRDHRNIELAELAAKKILSLEHDNSGGYVLLSNMYVEAGRWEDVERINNAKWRMKD</sequence>
<protein>
    <submittedName>
        <fullName evidence="1">Uncharacterized protein</fullName>
    </submittedName>
</protein>
<reference evidence="1 2" key="1">
    <citation type="journal article" date="2021" name="Hortic Res">
        <title>High-quality reference genome and annotation aids understanding of berry development for evergreen blueberry (Vaccinium darrowii).</title>
        <authorList>
            <person name="Yu J."/>
            <person name="Hulse-Kemp A.M."/>
            <person name="Babiker E."/>
            <person name="Staton M."/>
        </authorList>
    </citation>
    <scope>NUCLEOTIDE SEQUENCE [LARGE SCALE GENOMIC DNA]</scope>
    <source>
        <strain evidence="2">cv. NJ 8807/NJ 8810</strain>
        <tissue evidence="1">Young leaf</tissue>
    </source>
</reference>